<protein>
    <recommendedName>
        <fullName evidence="7">Endonuclease</fullName>
    </recommendedName>
</protein>
<keyword evidence="1" id="KW-0862">Zinc</keyword>
<feature type="compositionally biased region" description="Polar residues" evidence="2">
    <location>
        <begin position="938"/>
        <end position="947"/>
    </location>
</feature>
<dbReference type="EMBL" id="JABDTM020025946">
    <property type="protein sequence ID" value="KAH0812561.1"/>
    <property type="molecule type" value="Genomic_DNA"/>
</dbReference>
<feature type="compositionally biased region" description="Polar residues" evidence="2">
    <location>
        <begin position="1365"/>
        <end position="1378"/>
    </location>
</feature>
<evidence type="ECO:0000256" key="1">
    <source>
        <dbReference type="PROSITE-ProRule" id="PRU00047"/>
    </source>
</evidence>
<dbReference type="InterPro" id="IPR036875">
    <property type="entry name" value="Znf_CCHC_sf"/>
</dbReference>
<dbReference type="PROSITE" id="PS50878">
    <property type="entry name" value="RT_POL"/>
    <property type="match status" value="1"/>
</dbReference>
<reference evidence="5" key="1">
    <citation type="journal article" date="2020" name="J Insects Food Feed">
        <title>The yellow mealworm (Tenebrio molitor) genome: a resource for the emerging insects as food and feed industry.</title>
        <authorList>
            <person name="Eriksson T."/>
            <person name="Andere A."/>
            <person name="Kelstrup H."/>
            <person name="Emery V."/>
            <person name="Picard C."/>
        </authorList>
    </citation>
    <scope>NUCLEOTIDE SEQUENCE</scope>
    <source>
        <strain evidence="5">Stoneville</strain>
        <tissue evidence="5">Whole head</tissue>
    </source>
</reference>
<dbReference type="InterPro" id="IPR001888">
    <property type="entry name" value="Transposase_1"/>
</dbReference>
<gene>
    <name evidence="5" type="ORF">GEV33_010232</name>
</gene>
<dbReference type="SUPFAM" id="SSF56219">
    <property type="entry name" value="DNase I-like"/>
    <property type="match status" value="1"/>
</dbReference>
<organism evidence="5 6">
    <name type="scientific">Tenebrio molitor</name>
    <name type="common">Yellow mealworm beetle</name>
    <dbReference type="NCBI Taxonomy" id="7067"/>
    <lineage>
        <taxon>Eukaryota</taxon>
        <taxon>Metazoa</taxon>
        <taxon>Ecdysozoa</taxon>
        <taxon>Arthropoda</taxon>
        <taxon>Hexapoda</taxon>
        <taxon>Insecta</taxon>
        <taxon>Pterygota</taxon>
        <taxon>Neoptera</taxon>
        <taxon>Endopterygota</taxon>
        <taxon>Coleoptera</taxon>
        <taxon>Polyphaga</taxon>
        <taxon>Cucujiformia</taxon>
        <taxon>Tenebrionidae</taxon>
        <taxon>Tenebrio</taxon>
    </lineage>
</organism>
<feature type="region of interest" description="Disordered" evidence="2">
    <location>
        <begin position="900"/>
        <end position="1001"/>
    </location>
</feature>
<dbReference type="GO" id="GO:0071897">
    <property type="term" value="P:DNA biosynthetic process"/>
    <property type="evidence" value="ECO:0007669"/>
    <property type="project" value="UniProtKB-ARBA"/>
</dbReference>
<dbReference type="Proteomes" id="UP000719412">
    <property type="component" value="Unassembled WGS sequence"/>
</dbReference>
<dbReference type="CDD" id="cd01650">
    <property type="entry name" value="RT_nLTR_like"/>
    <property type="match status" value="1"/>
</dbReference>
<dbReference type="InterPro" id="IPR043502">
    <property type="entry name" value="DNA/RNA_pol_sf"/>
</dbReference>
<accession>A0A8J6HE75</accession>
<keyword evidence="6" id="KW-1185">Reference proteome</keyword>
<feature type="compositionally biased region" description="Basic and acidic residues" evidence="2">
    <location>
        <begin position="948"/>
        <end position="957"/>
    </location>
</feature>
<evidence type="ECO:0000313" key="5">
    <source>
        <dbReference type="EMBL" id="KAH0812561.1"/>
    </source>
</evidence>
<dbReference type="SUPFAM" id="SSF57756">
    <property type="entry name" value="Retrovirus zinc finger-like domains"/>
    <property type="match status" value="1"/>
</dbReference>
<sequence>MNQNLIYTIRMEEFLFGEDLGSDTMNVTWLHKWLMEERNRQIVKFTENRSALLALKLSDSLEDFMWLQLLLEKLDPETRKQIEAEIRSLGPAEVPKYTQLAEFVESQCRVLDSLGNCNSKSSSTAASSNPNFKSKTKSILLIDSSPSSNCSVCGGDHNTYKCPDFVSKTPRQRFEVVTVTAPLYQLPSFVPPIKIFSNSIETNSSAPNVPNSQLTTLTSSISNKIVLLATAVIEVKDMHGNFHRVRVILDNCSQGAESISPGFSECLIRPRNSSIEQQKIIAHVLPNITGDQPSNPVDISSWKHISNLNLADPEFNRPHHIEMLLGGDVYATLLRPGVLLGTNSGEPAAINTKFGWVINSPVDSRVPLVVNTYCTIMEPEPLRVTLKRRSLPQLELCGAQLLSKFIKYVRSIYESVCSFASMTAWTDSMIVLGWLRSSPHRWKIFVNNCVAYIQEKISPASWRYTRSSDNPTDCATRGLLPAELKNYPLWWNGPTWLGQHPDNWPIEPSTASPTDDTIINSETRRAVLLISTNDAVDLDQVINKFSSLSKIENIVAYLFYFAYNCRVSNSTRRSRPITKNEHAAALKVLVKHVQRSSFLDICQKLKTNQACPKSIQRLNPFLDEDEIIRVGGRLSNSRLCFNEKHPALLPLSHRFTRLLIEHTHKVHFASRFENVTFPAITKFLDIISAKNHSIGAFRQVRKFLQSAAEQEKVGWDFNPPAAPHFGGLWEAGVKSVKTHLRRVVGGQILTFEELNTVLVQIVAVLNSRPLCPLSSDPNDLTALRPACDIPVLRLPPYHPELNPIEKIWALVKNHVAAYNTTFKLDDVWKLAEEKFNDTTVEQWQNICAHVEKVEKEYSYMRKAYIMDDVEDFIISVRADEKPKKESHPLHLITIFPFQMSEDDNRTRPQDIDPQRTRDARTMGHQEPQDHEPPGTPGSRATRNARTTSHQERQDHEPPGSGTPRPRATRTRSRQDREPPGLPGPGPSITRQDYPDPARNKGMSFTEIYDDMLNTLGEGCPSYTTITKWGNEFKRGRISLEDDPRSGRPKTATTPEMVDKVHDLMLNDRRLKASEIAEAVGISKERVLYILHEELDTRKLSARWVPRLLTMEQTRVRSQMSINNLEFFKRNTRDFLRRFVTCDETWVHYYTPESKQQSKMWTKRGEPAPKKAKTVLSAGKVMASVFWDAKGILFIDYLQKGKTIKGEYYANLLNRLKTAIAEKRPGMNKKKVLFHQDNAPVHSCTVAAQKIKELGFELVPHPPYSPDLAPSDFHLFPKQIYVQPDDAIGLPDSVVLKFDNTNYRIFMTFDDICFKCKRIGHYASDCPQDRDADLETSTPNKNPTTHATTDTLAGKRQMTDDDETELSPSNPTNANSDSIGKSKKIRSSDSVESLTSTSELLMLAKDAVNNSEQYPIDFDQMVEFMEKVSGETDILALVRSFTNDTQGVINLLHDVYNVVPHKSIKNKCRKIQRRIRKALLSKDSVSADDLNLSTIVGEPIAYTNIASLLAKYDDFCAFVGRDEPSIILLTETWLSSSIPDSLVSIRGYTLFRRDRFGRTGGGVCMYFANRVLTNFKIQPISGDFRGIEALFLGVHSKTVSFVLGCVYRPPSSSISDDKILIDFIKDNNSLTNLKYLSPIGISDHVTLGIELQIYSCPRLKTVSFERTVVEWAAVNQHLSVVDWNLLLSNTSMTHNWKVFKTTLQDMIAQHTTRVTFKRSSKKPWIDSKILKLIRKKRSLWRTFRRTGAEADYKTHRAFSNKLSTTIKEARTRYKASIANSKDTKHFHKHIRTQLSGPVGTPQVSDITVSVTDNSDVVADIFADVFSKVFTKESRDRIPAVPGPPNSTFLSDIDFLETVVCEKIRKLKVSKSPGPDLITAKVLSNCAAELSVPLSVLMKQSFRSGVLPPDWRSAIVRPIFKKGDKFDAANYRPVSLTSLVVKAMESIIYDQVQHGFLPGKSIQSNLLACLADWTREVDNGNSVDVLYLDFSKAFDRVPKRRLISKLQHLGISGSLLAWINAFLSERTFCVRVGESYSRPVRVHSGVPQGSVLGPLLFIAYTADLRCILRSPFSMYADDIKVYNISNQSMALEQDLLAIHDWSCDWLLPLNSDKCGVLHIGNTNPKHIYRINGKELASFDNYRDLGVTVSFDLSWSNHILKITKKANSMLFLLNKVFRKSLSWNLRTVCGLLFYSGIFNCLSRFNGEQLECRLAEADPSIQPGFL</sequence>
<proteinExistence type="predicted"/>
<feature type="domain" description="Reverse transcriptase" evidence="4">
    <location>
        <begin position="1898"/>
        <end position="2146"/>
    </location>
</feature>
<evidence type="ECO:0008006" key="7">
    <source>
        <dbReference type="Google" id="ProtNLM"/>
    </source>
</evidence>
<dbReference type="PANTHER" id="PTHR46060:SF1">
    <property type="entry name" value="MARINER MOS1 TRANSPOSASE-LIKE PROTEIN"/>
    <property type="match status" value="1"/>
</dbReference>
<dbReference type="Pfam" id="PF00098">
    <property type="entry name" value="zf-CCHC"/>
    <property type="match status" value="1"/>
</dbReference>
<reference evidence="5" key="2">
    <citation type="submission" date="2021-08" db="EMBL/GenBank/DDBJ databases">
        <authorList>
            <person name="Eriksson T."/>
        </authorList>
    </citation>
    <scope>NUCLEOTIDE SEQUENCE</scope>
    <source>
        <strain evidence="5">Stoneville</strain>
        <tissue evidence="5">Whole head</tissue>
    </source>
</reference>
<dbReference type="Pfam" id="PF00078">
    <property type="entry name" value="RVT_1"/>
    <property type="match status" value="1"/>
</dbReference>
<feature type="domain" description="CCHC-type" evidence="3">
    <location>
        <begin position="1312"/>
        <end position="1327"/>
    </location>
</feature>
<feature type="region of interest" description="Disordered" evidence="2">
    <location>
        <begin position="1326"/>
        <end position="1389"/>
    </location>
</feature>
<evidence type="ECO:0000313" key="6">
    <source>
        <dbReference type="Proteomes" id="UP000719412"/>
    </source>
</evidence>
<dbReference type="PANTHER" id="PTHR46060">
    <property type="entry name" value="MARINER MOS1 TRANSPOSASE-LIKE PROTEIN"/>
    <property type="match status" value="1"/>
</dbReference>
<dbReference type="InterPro" id="IPR001878">
    <property type="entry name" value="Znf_CCHC"/>
</dbReference>
<feature type="compositionally biased region" description="Polar residues" evidence="2">
    <location>
        <begin position="1334"/>
        <end position="1350"/>
    </location>
</feature>
<feature type="compositionally biased region" description="Basic and acidic residues" evidence="2">
    <location>
        <begin position="902"/>
        <end position="932"/>
    </location>
</feature>
<dbReference type="InterPro" id="IPR036691">
    <property type="entry name" value="Endo/exonu/phosph_ase_sf"/>
</dbReference>
<dbReference type="InterPro" id="IPR036397">
    <property type="entry name" value="RNaseH_sf"/>
</dbReference>
<keyword evidence="1" id="KW-0863">Zinc-finger</keyword>
<dbReference type="Gene3D" id="3.30.420.10">
    <property type="entry name" value="Ribonuclease H-like superfamily/Ribonuclease H"/>
    <property type="match status" value="3"/>
</dbReference>
<dbReference type="GO" id="GO:0003676">
    <property type="term" value="F:nucleic acid binding"/>
    <property type="evidence" value="ECO:0007669"/>
    <property type="project" value="InterPro"/>
</dbReference>
<keyword evidence="1" id="KW-0479">Metal-binding</keyword>
<dbReference type="InterPro" id="IPR052709">
    <property type="entry name" value="Transposase-MT_Hybrid"/>
</dbReference>
<dbReference type="Gene3D" id="4.10.60.10">
    <property type="entry name" value="Zinc finger, CCHC-type"/>
    <property type="match status" value="1"/>
</dbReference>
<comment type="caution">
    <text evidence="5">The sequence shown here is derived from an EMBL/GenBank/DDBJ whole genome shotgun (WGS) entry which is preliminary data.</text>
</comment>
<name>A0A8J6HE75_TENMO</name>
<evidence type="ECO:0000256" key="2">
    <source>
        <dbReference type="SAM" id="MobiDB-lite"/>
    </source>
</evidence>
<dbReference type="Gene3D" id="3.60.10.10">
    <property type="entry name" value="Endonuclease/exonuclease/phosphatase"/>
    <property type="match status" value="1"/>
</dbReference>
<dbReference type="PROSITE" id="PS50158">
    <property type="entry name" value="ZF_CCHC"/>
    <property type="match status" value="1"/>
</dbReference>
<dbReference type="InterPro" id="IPR000477">
    <property type="entry name" value="RT_dom"/>
</dbReference>
<evidence type="ECO:0000259" key="3">
    <source>
        <dbReference type="PROSITE" id="PS50158"/>
    </source>
</evidence>
<evidence type="ECO:0000259" key="4">
    <source>
        <dbReference type="PROSITE" id="PS50878"/>
    </source>
</evidence>
<dbReference type="SUPFAM" id="SSF56672">
    <property type="entry name" value="DNA/RNA polymerases"/>
    <property type="match status" value="1"/>
</dbReference>
<dbReference type="GO" id="GO:0008270">
    <property type="term" value="F:zinc ion binding"/>
    <property type="evidence" value="ECO:0007669"/>
    <property type="project" value="UniProtKB-KW"/>
</dbReference>
<dbReference type="Pfam" id="PF01359">
    <property type="entry name" value="Transposase_1"/>
    <property type="match status" value="1"/>
</dbReference>
<dbReference type="SMART" id="SM00343">
    <property type="entry name" value="ZnF_C2HC"/>
    <property type="match status" value="1"/>
</dbReference>